<organism evidence="2 3">
    <name type="scientific">Agromyces allii</name>
    <dbReference type="NCBI Taxonomy" id="393607"/>
    <lineage>
        <taxon>Bacteria</taxon>
        <taxon>Bacillati</taxon>
        <taxon>Actinomycetota</taxon>
        <taxon>Actinomycetes</taxon>
        <taxon>Micrococcales</taxon>
        <taxon>Microbacteriaceae</taxon>
        <taxon>Agromyces</taxon>
    </lineage>
</organism>
<sequence>MVFVHRDGGTGAGLLTAAVRSVDWPEGRVHAFVHGEAEEVMRGVRPYLRAERGLAREQLSVSGYWRRGRSEDGFRQWKADSARTEGDEG</sequence>
<evidence type="ECO:0000259" key="1">
    <source>
        <dbReference type="Pfam" id="PF04954"/>
    </source>
</evidence>
<evidence type="ECO:0000313" key="2">
    <source>
        <dbReference type="EMBL" id="GAA1967749.1"/>
    </source>
</evidence>
<dbReference type="Proteomes" id="UP001499954">
    <property type="component" value="Unassembled WGS sequence"/>
</dbReference>
<gene>
    <name evidence="2" type="ORF">GCM10009717_38360</name>
</gene>
<comment type="caution">
    <text evidence="2">The sequence shown here is derived from an EMBL/GenBank/DDBJ whole genome shotgun (WGS) entry which is preliminary data.</text>
</comment>
<feature type="domain" description="SIP-like Rossmann fold" evidence="1">
    <location>
        <begin position="3"/>
        <end position="68"/>
    </location>
</feature>
<reference evidence="3" key="1">
    <citation type="journal article" date="2019" name="Int. J. Syst. Evol. Microbiol.">
        <title>The Global Catalogue of Microorganisms (GCM) 10K type strain sequencing project: providing services to taxonomists for standard genome sequencing and annotation.</title>
        <authorList>
            <consortium name="The Broad Institute Genomics Platform"/>
            <consortium name="The Broad Institute Genome Sequencing Center for Infectious Disease"/>
            <person name="Wu L."/>
            <person name="Ma J."/>
        </authorList>
    </citation>
    <scope>NUCLEOTIDE SEQUENCE [LARGE SCALE GENOMIC DNA]</scope>
    <source>
        <strain evidence="3">JCM 13584</strain>
    </source>
</reference>
<evidence type="ECO:0000313" key="3">
    <source>
        <dbReference type="Proteomes" id="UP001499954"/>
    </source>
</evidence>
<name>A0ABP5CRH8_9MICO</name>
<accession>A0ABP5CRH8</accession>
<dbReference type="InterPro" id="IPR039261">
    <property type="entry name" value="FNR_nucleotide-bd"/>
</dbReference>
<protein>
    <recommendedName>
        <fullName evidence="1">SIP-like Rossmann fold domain-containing protein</fullName>
    </recommendedName>
</protein>
<dbReference type="PANTHER" id="PTHR30157:SF0">
    <property type="entry name" value="NADPH-DEPENDENT FERRIC-CHELATE REDUCTASE"/>
    <property type="match status" value="1"/>
</dbReference>
<dbReference type="PANTHER" id="PTHR30157">
    <property type="entry name" value="FERRIC REDUCTASE, NADPH-DEPENDENT"/>
    <property type="match status" value="1"/>
</dbReference>
<dbReference type="Pfam" id="PF04954">
    <property type="entry name" value="SIP"/>
    <property type="match status" value="1"/>
</dbReference>
<dbReference type="EMBL" id="BAAAMK010000013">
    <property type="protein sequence ID" value="GAA1967749.1"/>
    <property type="molecule type" value="Genomic_DNA"/>
</dbReference>
<dbReference type="InterPro" id="IPR039374">
    <property type="entry name" value="SIP_fam"/>
</dbReference>
<proteinExistence type="predicted"/>
<dbReference type="Gene3D" id="3.40.50.80">
    <property type="entry name" value="Nucleotide-binding domain of ferredoxin-NADP reductase (FNR) module"/>
    <property type="match status" value="1"/>
</dbReference>
<dbReference type="InterPro" id="IPR007037">
    <property type="entry name" value="SIP_rossman_dom"/>
</dbReference>
<keyword evidence="3" id="KW-1185">Reference proteome</keyword>